<dbReference type="InterPro" id="IPR013078">
    <property type="entry name" value="His_Pase_superF_clade-1"/>
</dbReference>
<dbReference type="Pfam" id="PF00300">
    <property type="entry name" value="His_Phos_1"/>
    <property type="match status" value="1"/>
</dbReference>
<dbReference type="InterPro" id="IPR004449">
    <property type="entry name" value="SixA"/>
</dbReference>
<protein>
    <recommendedName>
        <fullName evidence="3">Phosphohistidine phosphatase, SixA</fullName>
    </recommendedName>
</protein>
<dbReference type="EMBL" id="JSZA02000009">
    <property type="protein sequence ID" value="KHD05154.1"/>
    <property type="molecule type" value="Genomic_DNA"/>
</dbReference>
<evidence type="ECO:0000313" key="1">
    <source>
        <dbReference type="EMBL" id="KHD05154.1"/>
    </source>
</evidence>
<gene>
    <name evidence="1" type="ORF">PN36_03205</name>
</gene>
<dbReference type="GO" id="GO:0101006">
    <property type="term" value="F:protein histidine phosphatase activity"/>
    <property type="evidence" value="ECO:0007669"/>
    <property type="project" value="InterPro"/>
</dbReference>
<proteinExistence type="predicted"/>
<keyword evidence="2" id="KW-1185">Reference proteome</keyword>
<dbReference type="GO" id="GO:0005737">
    <property type="term" value="C:cytoplasm"/>
    <property type="evidence" value="ECO:0007669"/>
    <property type="project" value="InterPro"/>
</dbReference>
<evidence type="ECO:0008006" key="3">
    <source>
        <dbReference type="Google" id="ProtNLM"/>
    </source>
</evidence>
<organism evidence="1 2">
    <name type="scientific">Candidatus Thiomargarita nelsonii</name>
    <dbReference type="NCBI Taxonomy" id="1003181"/>
    <lineage>
        <taxon>Bacteria</taxon>
        <taxon>Pseudomonadati</taxon>
        <taxon>Pseudomonadota</taxon>
        <taxon>Gammaproteobacteria</taxon>
        <taxon>Thiotrichales</taxon>
        <taxon>Thiotrichaceae</taxon>
        <taxon>Thiomargarita</taxon>
    </lineage>
</organism>
<dbReference type="SUPFAM" id="SSF53254">
    <property type="entry name" value="Phosphoglycerate mutase-like"/>
    <property type="match status" value="1"/>
</dbReference>
<evidence type="ECO:0000313" key="2">
    <source>
        <dbReference type="Proteomes" id="UP000030428"/>
    </source>
</evidence>
<reference evidence="1 2" key="1">
    <citation type="journal article" date="2016" name="Front. Microbiol.">
        <title>Single-Cell (Meta-)Genomics of a Dimorphic Candidatus Thiomargarita nelsonii Reveals Genomic Plasticity.</title>
        <authorList>
            <person name="Flood B.E."/>
            <person name="Fliss P."/>
            <person name="Jones D.S."/>
            <person name="Dick G.J."/>
            <person name="Jain S."/>
            <person name="Kaster A.K."/>
            <person name="Winkel M."/>
            <person name="Mussmann M."/>
            <person name="Bailey J."/>
        </authorList>
    </citation>
    <scope>NUCLEOTIDE SEQUENCE [LARGE SCALE GENOMIC DNA]</scope>
    <source>
        <strain evidence="1">Hydrate Ridge</strain>
    </source>
</reference>
<dbReference type="NCBIfam" id="TIGR00249">
    <property type="entry name" value="sixA"/>
    <property type="match status" value="1"/>
</dbReference>
<dbReference type="Gene3D" id="3.40.50.1240">
    <property type="entry name" value="Phosphoglycerate mutase-like"/>
    <property type="match status" value="1"/>
</dbReference>
<accession>A0A0A6P478</accession>
<dbReference type="InterPro" id="IPR029033">
    <property type="entry name" value="His_PPase_superfam"/>
</dbReference>
<dbReference type="Proteomes" id="UP000030428">
    <property type="component" value="Unassembled WGS sequence"/>
</dbReference>
<sequence length="164" mass="18029">MRVLIIRHAPAEDRESAQSDELRPLTNKGKAKMRQNVQGLQAIVPQIDRIADSPLIRAQQTAGLLHAAYPNAIRETLPALAPDGSEFALLTYLQQHGSKTQTIALVGHEPDLGALATWLLSGQVDNWMPLKKGAACLLEFVDVVEAGQAELCWLLRPKQLRQLV</sequence>
<dbReference type="CDD" id="cd07067">
    <property type="entry name" value="HP_PGM_like"/>
    <property type="match status" value="1"/>
</dbReference>
<comment type="caution">
    <text evidence="1">The sequence shown here is derived from an EMBL/GenBank/DDBJ whole genome shotgun (WGS) entry which is preliminary data.</text>
</comment>
<dbReference type="AlphaFoldDB" id="A0A0A6P478"/>
<name>A0A0A6P478_9GAMM</name>